<keyword evidence="2" id="KW-1185">Reference proteome</keyword>
<proteinExistence type="predicted"/>
<dbReference type="RefSeq" id="WP_114790411.1">
    <property type="nucleotide sequence ID" value="NZ_CP139960.1"/>
</dbReference>
<evidence type="ECO:0000313" key="1">
    <source>
        <dbReference type="EMBL" id="WQD36803.1"/>
    </source>
</evidence>
<reference evidence="1 2" key="1">
    <citation type="submission" date="2023-12" db="EMBL/GenBank/DDBJ databases">
        <title>Genome sequencing and assembly of bacterial species from a model synthetic community.</title>
        <authorList>
            <person name="Hogle S.L."/>
        </authorList>
    </citation>
    <scope>NUCLEOTIDE SEQUENCE [LARGE SCALE GENOMIC DNA]</scope>
    <source>
        <strain evidence="1 2">HAMBI_3031</strain>
    </source>
</reference>
<dbReference type="SUPFAM" id="SSF46689">
    <property type="entry name" value="Homeodomain-like"/>
    <property type="match status" value="1"/>
</dbReference>
<dbReference type="Proteomes" id="UP001325680">
    <property type="component" value="Chromosome"/>
</dbReference>
<gene>
    <name evidence="1" type="ORF">U0035_14115</name>
</gene>
<protein>
    <submittedName>
        <fullName evidence="1">TetR/AcrR family transcriptional regulator</fullName>
    </submittedName>
</protein>
<accession>A0ABZ0W0L8</accession>
<sequence>MSNDNISSGRINQKLKTQQRILETAKKMLLSKKDFSLEDVAVKMQISRATIYRYYPNIDILCLDVAIAMTNKDPEDFSFYVKDMDLKQSLLYVQDYFNTLIQKHETPFRKYLSLVLDKSVKGEKASAHRGGRRPKTLEVVMRPFHDEIGGKNYENLKNIVTVLCGVEPLIVNKDVNQLNNKQSNDLLKWALEMILKGMAADKKSK</sequence>
<dbReference type="InterPro" id="IPR009057">
    <property type="entry name" value="Homeodomain-like_sf"/>
</dbReference>
<organism evidence="1 2">
    <name type="scientific">Niabella yanshanensis</name>
    <dbReference type="NCBI Taxonomy" id="577386"/>
    <lineage>
        <taxon>Bacteria</taxon>
        <taxon>Pseudomonadati</taxon>
        <taxon>Bacteroidota</taxon>
        <taxon>Chitinophagia</taxon>
        <taxon>Chitinophagales</taxon>
        <taxon>Chitinophagaceae</taxon>
        <taxon>Niabella</taxon>
    </lineage>
</organism>
<name>A0ABZ0W0L8_9BACT</name>
<dbReference type="EMBL" id="CP139960">
    <property type="protein sequence ID" value="WQD36803.1"/>
    <property type="molecule type" value="Genomic_DNA"/>
</dbReference>
<dbReference type="Gene3D" id="1.10.357.10">
    <property type="entry name" value="Tetracycline Repressor, domain 2"/>
    <property type="match status" value="1"/>
</dbReference>
<evidence type="ECO:0000313" key="2">
    <source>
        <dbReference type="Proteomes" id="UP001325680"/>
    </source>
</evidence>